<dbReference type="InterPro" id="IPR001680">
    <property type="entry name" value="WD40_rpt"/>
</dbReference>
<keyword evidence="1 3" id="KW-0853">WD repeat</keyword>
<evidence type="ECO:0000313" key="7">
    <source>
        <dbReference type="Proteomes" id="UP001162480"/>
    </source>
</evidence>
<feature type="region of interest" description="Disordered" evidence="5">
    <location>
        <begin position="124"/>
        <end position="165"/>
    </location>
</feature>
<evidence type="ECO:0000313" key="6">
    <source>
        <dbReference type="EMBL" id="CAI9720116.1"/>
    </source>
</evidence>
<dbReference type="SMART" id="SM00320">
    <property type="entry name" value="WD40"/>
    <property type="match status" value="2"/>
</dbReference>
<dbReference type="EMBL" id="OX597816">
    <property type="protein sequence ID" value="CAI9720116.1"/>
    <property type="molecule type" value="Genomic_DNA"/>
</dbReference>
<proteinExistence type="predicted"/>
<dbReference type="PANTHER" id="PTHR44019:SF8">
    <property type="entry name" value="POC1 CENTRIOLAR PROTEIN HOMOLOG"/>
    <property type="match status" value="1"/>
</dbReference>
<keyword evidence="7" id="KW-1185">Reference proteome</keyword>
<evidence type="ECO:0000256" key="1">
    <source>
        <dbReference type="ARBA" id="ARBA00022574"/>
    </source>
</evidence>
<evidence type="ECO:0000256" key="3">
    <source>
        <dbReference type="PROSITE-ProRule" id="PRU00221"/>
    </source>
</evidence>
<feature type="coiled-coil region" evidence="4">
    <location>
        <begin position="207"/>
        <end position="274"/>
    </location>
</feature>
<evidence type="ECO:0000256" key="2">
    <source>
        <dbReference type="ARBA" id="ARBA00022737"/>
    </source>
</evidence>
<name>A0AA36AR94_OCTVU</name>
<sequence>MADSGMRDPCLEKHFKGHKNGVTSVAFSPTMKQLDHTNSVNSISIHNSGKYIISAADDNTLKIYDLIEGHQYYTLYGHKNGATACIFSPNGNYFASGGGDSQVLVWKTNFDVDDVEVPASQMHGLTAYSFPPPDSEETLPEQEHDAPARASTPVGDTEHGDGAAAPIPAAQNEGWLEMLQNWDSLENSVSRTLGNVVDQLQIVTQTMSLMERRLAMYEDKMKQLFNKSNKIDSLERELMTLNTSPRIAEVLGQMNALEQRMNTLEERLQGSTLS</sequence>
<keyword evidence="4" id="KW-0175">Coiled coil</keyword>
<protein>
    <submittedName>
        <fullName evidence="6">Centriolar homolog A</fullName>
    </submittedName>
</protein>
<dbReference type="InterPro" id="IPR036322">
    <property type="entry name" value="WD40_repeat_dom_sf"/>
</dbReference>
<keyword evidence="2" id="KW-0677">Repeat</keyword>
<gene>
    <name evidence="6" type="ORF">OCTVUL_1B018779</name>
</gene>
<dbReference type="PROSITE" id="PS50294">
    <property type="entry name" value="WD_REPEATS_REGION"/>
    <property type="match status" value="2"/>
</dbReference>
<organism evidence="6 7">
    <name type="scientific">Octopus vulgaris</name>
    <name type="common">Common octopus</name>
    <dbReference type="NCBI Taxonomy" id="6645"/>
    <lineage>
        <taxon>Eukaryota</taxon>
        <taxon>Metazoa</taxon>
        <taxon>Spiralia</taxon>
        <taxon>Lophotrochozoa</taxon>
        <taxon>Mollusca</taxon>
        <taxon>Cephalopoda</taxon>
        <taxon>Coleoidea</taxon>
        <taxon>Octopodiformes</taxon>
        <taxon>Octopoda</taxon>
        <taxon>Incirrata</taxon>
        <taxon>Octopodidae</taxon>
        <taxon>Octopus</taxon>
    </lineage>
</organism>
<dbReference type="Proteomes" id="UP001162480">
    <property type="component" value="Chromosome 3"/>
</dbReference>
<reference evidence="6" key="1">
    <citation type="submission" date="2023-08" db="EMBL/GenBank/DDBJ databases">
        <authorList>
            <person name="Alioto T."/>
            <person name="Alioto T."/>
            <person name="Gomez Garrido J."/>
        </authorList>
    </citation>
    <scope>NUCLEOTIDE SEQUENCE</scope>
</reference>
<dbReference type="SUPFAM" id="SSF50978">
    <property type="entry name" value="WD40 repeat-like"/>
    <property type="match status" value="1"/>
</dbReference>
<dbReference type="InterPro" id="IPR015943">
    <property type="entry name" value="WD40/YVTN_repeat-like_dom_sf"/>
</dbReference>
<dbReference type="AlphaFoldDB" id="A0AA36AR94"/>
<dbReference type="Pfam" id="PF00400">
    <property type="entry name" value="WD40"/>
    <property type="match status" value="3"/>
</dbReference>
<evidence type="ECO:0000256" key="4">
    <source>
        <dbReference type="SAM" id="Coils"/>
    </source>
</evidence>
<accession>A0AA36AR94</accession>
<feature type="repeat" description="WD" evidence="3">
    <location>
        <begin position="75"/>
        <end position="107"/>
    </location>
</feature>
<evidence type="ECO:0000256" key="5">
    <source>
        <dbReference type="SAM" id="MobiDB-lite"/>
    </source>
</evidence>
<dbReference type="Gene3D" id="2.130.10.10">
    <property type="entry name" value="YVTN repeat-like/Quinoprotein amine dehydrogenase"/>
    <property type="match status" value="1"/>
</dbReference>
<feature type="repeat" description="WD" evidence="3">
    <location>
        <begin position="33"/>
        <end position="74"/>
    </location>
</feature>
<dbReference type="PROSITE" id="PS50082">
    <property type="entry name" value="WD_REPEATS_2"/>
    <property type="match status" value="2"/>
</dbReference>
<dbReference type="PANTHER" id="PTHR44019">
    <property type="entry name" value="WD REPEAT-CONTAINING PROTEIN 55"/>
    <property type="match status" value="1"/>
</dbReference>
<dbReference type="InterPro" id="IPR050505">
    <property type="entry name" value="WDR55/POC1"/>
</dbReference>